<dbReference type="PROSITE" id="PS50005">
    <property type="entry name" value="TPR"/>
    <property type="match status" value="2"/>
</dbReference>
<dbReference type="AlphaFoldDB" id="A0A1J5NDM4"/>
<evidence type="ECO:0000313" key="5">
    <source>
        <dbReference type="EMBL" id="OIQ51311.1"/>
    </source>
</evidence>
<organism evidence="5 6">
    <name type="scientific">Pseudodesulfovibrio hydrargyri</name>
    <dbReference type="NCBI Taxonomy" id="2125990"/>
    <lineage>
        <taxon>Bacteria</taxon>
        <taxon>Pseudomonadati</taxon>
        <taxon>Thermodesulfobacteriota</taxon>
        <taxon>Desulfovibrionia</taxon>
        <taxon>Desulfovibrionales</taxon>
        <taxon>Desulfovibrionaceae</taxon>
    </lineage>
</organism>
<keyword evidence="6" id="KW-1185">Reference proteome</keyword>
<keyword evidence="4" id="KW-0472">Membrane</keyword>
<keyword evidence="4" id="KW-0812">Transmembrane</keyword>
<evidence type="ECO:0000256" key="3">
    <source>
        <dbReference type="PROSITE-ProRule" id="PRU00339"/>
    </source>
</evidence>
<evidence type="ECO:0000313" key="6">
    <source>
        <dbReference type="Proteomes" id="UP000181901"/>
    </source>
</evidence>
<dbReference type="Pfam" id="PF07719">
    <property type="entry name" value="TPR_2"/>
    <property type="match status" value="1"/>
</dbReference>
<dbReference type="InterPro" id="IPR050498">
    <property type="entry name" value="Ycf3"/>
</dbReference>
<dbReference type="OrthoDB" id="5458246at2"/>
<accession>A0A1J5NDM4</accession>
<dbReference type="PROSITE" id="PS50293">
    <property type="entry name" value="TPR_REGION"/>
    <property type="match status" value="1"/>
</dbReference>
<keyword evidence="4" id="KW-1133">Transmembrane helix</keyword>
<feature type="repeat" description="TPR" evidence="3">
    <location>
        <begin position="187"/>
        <end position="220"/>
    </location>
</feature>
<keyword evidence="1" id="KW-0677">Repeat</keyword>
<name>A0A1J5NDM4_9BACT</name>
<dbReference type="InterPro" id="IPR013105">
    <property type="entry name" value="TPR_2"/>
</dbReference>
<dbReference type="InterPro" id="IPR011990">
    <property type="entry name" value="TPR-like_helical_dom_sf"/>
</dbReference>
<dbReference type="Pfam" id="PF00515">
    <property type="entry name" value="TPR_1"/>
    <property type="match status" value="1"/>
</dbReference>
<feature type="repeat" description="TPR" evidence="3">
    <location>
        <begin position="255"/>
        <end position="288"/>
    </location>
</feature>
<dbReference type="SUPFAM" id="SSF48452">
    <property type="entry name" value="TPR-like"/>
    <property type="match status" value="1"/>
</dbReference>
<evidence type="ECO:0000256" key="2">
    <source>
        <dbReference type="ARBA" id="ARBA00022803"/>
    </source>
</evidence>
<evidence type="ECO:0000256" key="1">
    <source>
        <dbReference type="ARBA" id="ARBA00022737"/>
    </source>
</evidence>
<dbReference type="InterPro" id="IPR019734">
    <property type="entry name" value="TPR_rpt"/>
</dbReference>
<sequence>MQLGIRILFVIVMSTMLFGLCQSATSAPHTPRTIHEEIQLLKNEDIALSCKIATLKTDSSADSRILSMQIQILESHAVWTAAIVSTILALLSILGFKHIKALMTKRIESQLDESVRNAEFYFLNKLSAMEQDVSILKNKAEQDIIWLKKRALEESANIKKGNASSPEILEEYSERIANVKDKDSMTAEDWYLIGRAHQLKNNFAEAVAAYDNALKIDSNFKEVLLERGNCKADLGDQAGAIDDYSLLIKQEPGYAWAYNNRGIIYLTKSEYDLAIKDFQKALEICPDLTQAEINLAESYLIKGCPEKAISTLLDMNLKSANSMYIDQANYIKWLAESKIGTDRDQLITHLSSLASASFINWDFTIIDAWLEETDIPSQTKEDIRKNQIRLSSDRQTK</sequence>
<dbReference type="RefSeq" id="WP_084641644.1">
    <property type="nucleotide sequence ID" value="NZ_LKAQ01000004.1"/>
</dbReference>
<feature type="transmembrane region" description="Helical" evidence="4">
    <location>
        <begin position="76"/>
        <end position="96"/>
    </location>
</feature>
<dbReference type="SMART" id="SM00028">
    <property type="entry name" value="TPR"/>
    <property type="match status" value="3"/>
</dbReference>
<keyword evidence="2 3" id="KW-0802">TPR repeat</keyword>
<dbReference type="PANTHER" id="PTHR44858">
    <property type="entry name" value="TETRATRICOPEPTIDE REPEAT PROTEIN 6"/>
    <property type="match status" value="1"/>
</dbReference>
<evidence type="ECO:0000256" key="4">
    <source>
        <dbReference type="SAM" id="Phobius"/>
    </source>
</evidence>
<dbReference type="EMBL" id="LKAQ01000004">
    <property type="protein sequence ID" value="OIQ51311.1"/>
    <property type="molecule type" value="Genomic_DNA"/>
</dbReference>
<dbReference type="Gene3D" id="1.25.40.10">
    <property type="entry name" value="Tetratricopeptide repeat domain"/>
    <property type="match status" value="1"/>
</dbReference>
<dbReference type="Proteomes" id="UP000181901">
    <property type="component" value="Unassembled WGS sequence"/>
</dbReference>
<protein>
    <submittedName>
        <fullName evidence="5">Photosystem I assembly protein Ycf3</fullName>
    </submittedName>
</protein>
<proteinExistence type="predicted"/>
<dbReference type="PANTHER" id="PTHR44858:SF1">
    <property type="entry name" value="UDP-N-ACETYLGLUCOSAMINE--PEPTIDE N-ACETYLGLUCOSAMINYLTRANSFERASE SPINDLY-RELATED"/>
    <property type="match status" value="1"/>
</dbReference>
<gene>
    <name evidence="5" type="primary">ycf3_8</name>
    <name evidence="5" type="ORF">BerOc1_03261</name>
</gene>
<comment type="caution">
    <text evidence="5">The sequence shown here is derived from an EMBL/GenBank/DDBJ whole genome shotgun (WGS) entry which is preliminary data.</text>
</comment>
<reference evidence="5 6" key="1">
    <citation type="submission" date="2015-09" db="EMBL/GenBank/DDBJ databases">
        <title>Genome of Desulfovibrio dechloracetivorans BerOc1, a mercury methylating strain isolated from highly hydrocarbons and metals contaminated coastal sediments.</title>
        <authorList>
            <person name="Goni Urriza M."/>
            <person name="Gassie C."/>
            <person name="Bouchez O."/>
            <person name="Klopp C."/>
            <person name="Ranchou-Peyruse A."/>
            <person name="Remy G."/>
        </authorList>
    </citation>
    <scope>NUCLEOTIDE SEQUENCE [LARGE SCALE GENOMIC DNA]</scope>
    <source>
        <strain evidence="5 6">BerOc1</strain>
    </source>
</reference>